<evidence type="ECO:0000313" key="3">
    <source>
        <dbReference type="EMBL" id="KAF2763041.1"/>
    </source>
</evidence>
<dbReference type="OrthoDB" id="9981546at2759"/>
<dbReference type="PROSITE" id="PS50181">
    <property type="entry name" value="FBOX"/>
    <property type="match status" value="1"/>
</dbReference>
<reference evidence="3" key="1">
    <citation type="journal article" date="2020" name="Stud. Mycol.">
        <title>101 Dothideomycetes genomes: a test case for predicting lifestyles and emergence of pathogens.</title>
        <authorList>
            <person name="Haridas S."/>
            <person name="Albert R."/>
            <person name="Binder M."/>
            <person name="Bloem J."/>
            <person name="Labutti K."/>
            <person name="Salamov A."/>
            <person name="Andreopoulos B."/>
            <person name="Baker S."/>
            <person name="Barry K."/>
            <person name="Bills G."/>
            <person name="Bluhm B."/>
            <person name="Cannon C."/>
            <person name="Castanera R."/>
            <person name="Culley D."/>
            <person name="Daum C."/>
            <person name="Ezra D."/>
            <person name="Gonzalez J."/>
            <person name="Henrissat B."/>
            <person name="Kuo A."/>
            <person name="Liang C."/>
            <person name="Lipzen A."/>
            <person name="Lutzoni F."/>
            <person name="Magnuson J."/>
            <person name="Mondo S."/>
            <person name="Nolan M."/>
            <person name="Ohm R."/>
            <person name="Pangilinan J."/>
            <person name="Park H.-J."/>
            <person name="Ramirez L."/>
            <person name="Alfaro M."/>
            <person name="Sun H."/>
            <person name="Tritt A."/>
            <person name="Yoshinaga Y."/>
            <person name="Zwiers L.-H."/>
            <person name="Turgeon B."/>
            <person name="Goodwin S."/>
            <person name="Spatafora J."/>
            <person name="Crous P."/>
            <person name="Grigoriev I."/>
        </authorList>
    </citation>
    <scope>NUCLEOTIDE SEQUENCE</scope>
    <source>
        <strain evidence="3">CBS 121739</strain>
    </source>
</reference>
<dbReference type="InterPro" id="IPR001810">
    <property type="entry name" value="F-box_dom"/>
</dbReference>
<dbReference type="InterPro" id="IPR036047">
    <property type="entry name" value="F-box-like_dom_sf"/>
</dbReference>
<feature type="domain" description="F-box" evidence="2">
    <location>
        <begin position="11"/>
        <end position="59"/>
    </location>
</feature>
<protein>
    <recommendedName>
        <fullName evidence="2">F-box domain-containing protein</fullName>
    </recommendedName>
</protein>
<dbReference type="Proteomes" id="UP000799437">
    <property type="component" value="Unassembled WGS sequence"/>
</dbReference>
<organism evidence="3 4">
    <name type="scientific">Pseudovirgaria hyperparasitica</name>
    <dbReference type="NCBI Taxonomy" id="470096"/>
    <lineage>
        <taxon>Eukaryota</taxon>
        <taxon>Fungi</taxon>
        <taxon>Dikarya</taxon>
        <taxon>Ascomycota</taxon>
        <taxon>Pezizomycotina</taxon>
        <taxon>Dothideomycetes</taxon>
        <taxon>Dothideomycetes incertae sedis</taxon>
        <taxon>Acrospermales</taxon>
        <taxon>Acrospermaceae</taxon>
        <taxon>Pseudovirgaria</taxon>
    </lineage>
</organism>
<evidence type="ECO:0000256" key="1">
    <source>
        <dbReference type="SAM" id="MobiDB-lite"/>
    </source>
</evidence>
<dbReference type="SUPFAM" id="SSF81383">
    <property type="entry name" value="F-box domain"/>
    <property type="match status" value="1"/>
</dbReference>
<proteinExistence type="predicted"/>
<evidence type="ECO:0000313" key="4">
    <source>
        <dbReference type="Proteomes" id="UP000799437"/>
    </source>
</evidence>
<gene>
    <name evidence="3" type="ORF">EJ05DRAFT_23955</name>
</gene>
<dbReference type="RefSeq" id="XP_033605492.1">
    <property type="nucleotide sequence ID" value="XM_033740041.1"/>
</dbReference>
<feature type="region of interest" description="Disordered" evidence="1">
    <location>
        <begin position="130"/>
        <end position="158"/>
    </location>
</feature>
<dbReference type="GeneID" id="54481095"/>
<sequence>MASKPPQTQHTSPLYTLPNELLLAILSTFRTPTLLPWTLTSRRFASLICRLIRTRMHTLCTSKAHTLLLELYPPSGKYSEPHLYCTPLGTPGLDDTLWLPDVAYPDTHERPFASQLHAMRHLYTSFVPRREMSDSSQPKPRHPAGDVPGSRTHPATADKPQRYAATEAEMQETVRKVLHLDSHELFTQLCASIQLIQLGPRKGVYTSCVLVEEGFTRLFRRWLGERCVRGRGVTEVEPRALHTLDVSGDPDITWLGLNKTIGFRFGVAEKDIWREPRVVLLPGEDPPVSYEVEYRELLVQTSKLLLKFEQSFMQSENNTNKAVVFGQFEASNS</sequence>
<dbReference type="AlphaFoldDB" id="A0A6A6WLH9"/>
<keyword evidence="4" id="KW-1185">Reference proteome</keyword>
<name>A0A6A6WLH9_9PEZI</name>
<dbReference type="EMBL" id="ML996565">
    <property type="protein sequence ID" value="KAF2763041.1"/>
    <property type="molecule type" value="Genomic_DNA"/>
</dbReference>
<evidence type="ECO:0000259" key="2">
    <source>
        <dbReference type="PROSITE" id="PS50181"/>
    </source>
</evidence>
<accession>A0A6A6WLH9</accession>